<organism evidence="7 8">
    <name type="scientific">Dinothrombium tinctorium</name>
    <dbReference type="NCBI Taxonomy" id="1965070"/>
    <lineage>
        <taxon>Eukaryota</taxon>
        <taxon>Metazoa</taxon>
        <taxon>Ecdysozoa</taxon>
        <taxon>Arthropoda</taxon>
        <taxon>Chelicerata</taxon>
        <taxon>Arachnida</taxon>
        <taxon>Acari</taxon>
        <taxon>Acariformes</taxon>
        <taxon>Trombidiformes</taxon>
        <taxon>Prostigmata</taxon>
        <taxon>Anystina</taxon>
        <taxon>Parasitengona</taxon>
        <taxon>Trombidioidea</taxon>
        <taxon>Trombidiidae</taxon>
        <taxon>Dinothrombium</taxon>
    </lineage>
</organism>
<comment type="caution">
    <text evidence="7">The sequence shown here is derived from an EMBL/GenBank/DDBJ whole genome shotgun (WGS) entry which is preliminary data.</text>
</comment>
<dbReference type="Gene3D" id="2.10.90.10">
    <property type="entry name" value="Cystine-knot cytokines"/>
    <property type="match status" value="1"/>
</dbReference>
<dbReference type="Pfam" id="PF03045">
    <property type="entry name" value="DAN"/>
    <property type="match status" value="1"/>
</dbReference>
<dbReference type="PANTHER" id="PTHR15283:SF4">
    <property type="entry name" value="BURSICON"/>
    <property type="match status" value="1"/>
</dbReference>
<dbReference type="OrthoDB" id="10061784at2759"/>
<comment type="subcellular location">
    <subcellularLocation>
        <location evidence="1">Secreted</location>
    </subcellularLocation>
</comment>
<evidence type="ECO:0000256" key="1">
    <source>
        <dbReference type="ARBA" id="ARBA00004613"/>
    </source>
</evidence>
<name>A0A3S3P852_9ACAR</name>
<dbReference type="InterPro" id="IPR029034">
    <property type="entry name" value="Cystine-knot_cytokine"/>
</dbReference>
<dbReference type="AlphaFoldDB" id="A0A3S3P852"/>
<evidence type="ECO:0000256" key="3">
    <source>
        <dbReference type="ARBA" id="ARBA00022729"/>
    </source>
</evidence>
<dbReference type="GO" id="GO:0005615">
    <property type="term" value="C:extracellular space"/>
    <property type="evidence" value="ECO:0007669"/>
    <property type="project" value="TreeGrafter"/>
</dbReference>
<keyword evidence="4" id="KW-1015">Disulfide bond</keyword>
<feature type="signal peptide" evidence="5">
    <location>
        <begin position="1"/>
        <end position="21"/>
    </location>
</feature>
<dbReference type="Proteomes" id="UP000285301">
    <property type="component" value="Unassembled WGS sequence"/>
</dbReference>
<dbReference type="GO" id="GO:0009887">
    <property type="term" value="P:animal organ morphogenesis"/>
    <property type="evidence" value="ECO:0007669"/>
    <property type="project" value="TreeGrafter"/>
</dbReference>
<evidence type="ECO:0000259" key="6">
    <source>
        <dbReference type="Pfam" id="PF03045"/>
    </source>
</evidence>
<feature type="non-terminal residue" evidence="7">
    <location>
        <position position="154"/>
    </location>
</feature>
<keyword evidence="3 5" id="KW-0732">Signal</keyword>
<evidence type="ECO:0000313" key="8">
    <source>
        <dbReference type="Proteomes" id="UP000285301"/>
    </source>
</evidence>
<dbReference type="STRING" id="1965070.A0A3S3P852"/>
<evidence type="ECO:0000256" key="5">
    <source>
        <dbReference type="SAM" id="SignalP"/>
    </source>
</evidence>
<dbReference type="InterPro" id="IPR004133">
    <property type="entry name" value="DAN_dom"/>
</dbReference>
<evidence type="ECO:0000313" key="7">
    <source>
        <dbReference type="EMBL" id="RWS03123.1"/>
    </source>
</evidence>
<feature type="chain" id="PRO_5018528067" description="DAN domain-containing protein" evidence="5">
    <location>
        <begin position="22"/>
        <end position="154"/>
    </location>
</feature>
<sequence length="154" mass="17498">MFLAKLITFYGLILLFHAVDAEDDNNNQHRNSRRRVSLYDARNLLKQLFISQNAKTRSGDGPRARPMVVAKASHMKKKKAFCRISPLKQRIFDIGCRPKMILNNYCYGQCQSFYIPSYTDDFGNSSSSGDSSTKKANIEEAAFKSCAFCKPHQS</sequence>
<dbReference type="GO" id="GO:0038098">
    <property type="term" value="P:sequestering of BMP from receptor via BMP binding"/>
    <property type="evidence" value="ECO:0007669"/>
    <property type="project" value="TreeGrafter"/>
</dbReference>
<dbReference type="GO" id="GO:0036122">
    <property type="term" value="F:BMP binding"/>
    <property type="evidence" value="ECO:0007669"/>
    <property type="project" value="TreeGrafter"/>
</dbReference>
<dbReference type="PANTHER" id="PTHR15283">
    <property type="entry name" value="GREMLIN 1"/>
    <property type="match status" value="1"/>
</dbReference>
<evidence type="ECO:0000256" key="4">
    <source>
        <dbReference type="ARBA" id="ARBA00023157"/>
    </source>
</evidence>
<evidence type="ECO:0000256" key="2">
    <source>
        <dbReference type="ARBA" id="ARBA00022525"/>
    </source>
</evidence>
<keyword evidence="8" id="KW-1185">Reference proteome</keyword>
<gene>
    <name evidence="7" type="ORF">B4U79_12648</name>
</gene>
<dbReference type="GO" id="GO:0048018">
    <property type="term" value="F:receptor ligand activity"/>
    <property type="evidence" value="ECO:0007669"/>
    <property type="project" value="TreeGrafter"/>
</dbReference>
<dbReference type="EMBL" id="NCKU01006824">
    <property type="protein sequence ID" value="RWS03123.1"/>
    <property type="molecule type" value="Genomic_DNA"/>
</dbReference>
<feature type="domain" description="DAN" evidence="6">
    <location>
        <begin position="67"/>
        <end position="153"/>
    </location>
</feature>
<keyword evidence="2" id="KW-0964">Secreted</keyword>
<accession>A0A3S3P852</accession>
<reference evidence="7 8" key="1">
    <citation type="journal article" date="2018" name="Gigascience">
        <title>Genomes of trombidid mites reveal novel predicted allergens and laterally-transferred genes associated with secondary metabolism.</title>
        <authorList>
            <person name="Dong X."/>
            <person name="Chaisiri K."/>
            <person name="Xia D."/>
            <person name="Armstrong S.D."/>
            <person name="Fang Y."/>
            <person name="Donnelly M.J."/>
            <person name="Kadowaki T."/>
            <person name="McGarry J.W."/>
            <person name="Darby A.C."/>
            <person name="Makepeace B.L."/>
        </authorList>
    </citation>
    <scope>NUCLEOTIDE SEQUENCE [LARGE SCALE GENOMIC DNA]</scope>
    <source>
        <strain evidence="7">UoL-WK</strain>
    </source>
</reference>
<proteinExistence type="predicted"/>
<protein>
    <recommendedName>
        <fullName evidence="6">DAN domain-containing protein</fullName>
    </recommendedName>
</protein>